<dbReference type="Proteomes" id="UP000824120">
    <property type="component" value="Chromosome 12"/>
</dbReference>
<dbReference type="EMBL" id="JACXVP010000012">
    <property type="protein sequence ID" value="KAG5572938.1"/>
    <property type="molecule type" value="Genomic_DNA"/>
</dbReference>
<dbReference type="AlphaFoldDB" id="A0A9J5WBK1"/>
<evidence type="ECO:0000313" key="2">
    <source>
        <dbReference type="Proteomes" id="UP000824120"/>
    </source>
</evidence>
<sequence>MSSGGFAANKQTNMERIPKKISSIVQCEDDIVFELLSWLPAKSLIEEKFGLSREEKFGIPSPYRDNYVMHHLISHNFDLEKVIGAPASLGFSKHLYELTRVRFVHLMRLVFSSCNI</sequence>
<organism evidence="1 2">
    <name type="scientific">Solanum commersonii</name>
    <name type="common">Commerson's wild potato</name>
    <name type="synonym">Commerson's nightshade</name>
    <dbReference type="NCBI Taxonomy" id="4109"/>
    <lineage>
        <taxon>Eukaryota</taxon>
        <taxon>Viridiplantae</taxon>
        <taxon>Streptophyta</taxon>
        <taxon>Embryophyta</taxon>
        <taxon>Tracheophyta</taxon>
        <taxon>Spermatophyta</taxon>
        <taxon>Magnoliopsida</taxon>
        <taxon>eudicotyledons</taxon>
        <taxon>Gunneridae</taxon>
        <taxon>Pentapetalae</taxon>
        <taxon>asterids</taxon>
        <taxon>lamiids</taxon>
        <taxon>Solanales</taxon>
        <taxon>Solanaceae</taxon>
        <taxon>Solanoideae</taxon>
        <taxon>Solaneae</taxon>
        <taxon>Solanum</taxon>
    </lineage>
</organism>
<proteinExistence type="predicted"/>
<gene>
    <name evidence="1" type="ORF">H5410_062704</name>
</gene>
<reference evidence="1 2" key="1">
    <citation type="submission" date="2020-09" db="EMBL/GenBank/DDBJ databases">
        <title>De no assembly of potato wild relative species, Solanum commersonii.</title>
        <authorList>
            <person name="Cho K."/>
        </authorList>
    </citation>
    <scope>NUCLEOTIDE SEQUENCE [LARGE SCALE GENOMIC DNA]</scope>
    <source>
        <strain evidence="1">LZ3.2</strain>
        <tissue evidence="1">Leaf</tissue>
    </source>
</reference>
<keyword evidence="2" id="KW-1185">Reference proteome</keyword>
<accession>A0A9J5WBK1</accession>
<comment type="caution">
    <text evidence="1">The sequence shown here is derived from an EMBL/GenBank/DDBJ whole genome shotgun (WGS) entry which is preliminary data.</text>
</comment>
<protein>
    <submittedName>
        <fullName evidence="1">Uncharacterized protein</fullName>
    </submittedName>
</protein>
<name>A0A9J5WBK1_SOLCO</name>
<evidence type="ECO:0000313" key="1">
    <source>
        <dbReference type="EMBL" id="KAG5572938.1"/>
    </source>
</evidence>